<evidence type="ECO:0000259" key="3">
    <source>
        <dbReference type="PROSITE" id="PS50222"/>
    </source>
</evidence>
<proteinExistence type="predicted"/>
<dbReference type="SMART" id="SM00054">
    <property type="entry name" value="EFh"/>
    <property type="match status" value="3"/>
</dbReference>
<dbReference type="SUPFAM" id="SSF47473">
    <property type="entry name" value="EF-hand"/>
    <property type="match status" value="1"/>
</dbReference>
<dbReference type="Pfam" id="PF13499">
    <property type="entry name" value="EF-hand_7"/>
    <property type="match status" value="1"/>
</dbReference>
<keyword evidence="1" id="KW-0677">Repeat</keyword>
<organism evidence="4 5">
    <name type="scientific">Effrenium voratum</name>
    <dbReference type="NCBI Taxonomy" id="2562239"/>
    <lineage>
        <taxon>Eukaryota</taxon>
        <taxon>Sar</taxon>
        <taxon>Alveolata</taxon>
        <taxon>Dinophyceae</taxon>
        <taxon>Suessiales</taxon>
        <taxon>Symbiodiniaceae</taxon>
        <taxon>Effrenium</taxon>
    </lineage>
</organism>
<gene>
    <name evidence="4" type="ORF">EVOR1521_LOCUS31942</name>
</gene>
<evidence type="ECO:0000313" key="4">
    <source>
        <dbReference type="EMBL" id="CAJ1411346.1"/>
    </source>
</evidence>
<reference evidence="4" key="1">
    <citation type="submission" date="2023-08" db="EMBL/GenBank/DDBJ databases">
        <authorList>
            <person name="Chen Y."/>
            <person name="Shah S."/>
            <person name="Dougan E. K."/>
            <person name="Thang M."/>
            <person name="Chan C."/>
        </authorList>
    </citation>
    <scope>NUCLEOTIDE SEQUENCE</scope>
</reference>
<accession>A0AA36JTR2</accession>
<dbReference type="InterPro" id="IPR050145">
    <property type="entry name" value="Centrin_CML-like"/>
</dbReference>
<dbReference type="PANTHER" id="PTHR23050">
    <property type="entry name" value="CALCIUM BINDING PROTEIN"/>
    <property type="match status" value="1"/>
</dbReference>
<dbReference type="CDD" id="cd00051">
    <property type="entry name" value="EFh"/>
    <property type="match status" value="2"/>
</dbReference>
<dbReference type="Gene3D" id="1.10.238.10">
    <property type="entry name" value="EF-hand"/>
    <property type="match status" value="1"/>
</dbReference>
<protein>
    <recommendedName>
        <fullName evidence="3">EF-hand domain-containing protein</fullName>
    </recommendedName>
</protein>
<dbReference type="InterPro" id="IPR018247">
    <property type="entry name" value="EF_Hand_1_Ca_BS"/>
</dbReference>
<dbReference type="GO" id="GO:0005509">
    <property type="term" value="F:calcium ion binding"/>
    <property type="evidence" value="ECO:0007669"/>
    <property type="project" value="InterPro"/>
</dbReference>
<feature type="domain" description="EF-hand" evidence="3">
    <location>
        <begin position="451"/>
        <end position="486"/>
    </location>
</feature>
<dbReference type="PROSITE" id="PS50222">
    <property type="entry name" value="EF_HAND_2"/>
    <property type="match status" value="3"/>
</dbReference>
<feature type="domain" description="EF-hand" evidence="3">
    <location>
        <begin position="561"/>
        <end position="596"/>
    </location>
</feature>
<sequence>MAAEAPLISAEREMLEAVASDDAERAAGLMRSDAMTAQLLKLRVRPTYHDATATEAFFHSVASYGLSFGLGENITQLAKRNGATDVLAILQNVEVRLGLDAARRIEAEAELLSIIRSKNRRKLLQFLRTCPIIDELLKAQVKASYHDAKDKEAVYHSLASYELNFAIGESLREVALRNGCCMADDFLPPEVQDEAPAAPAPPMATGDLRVVLTSAMTGEAICSLDAGRQWTLAMLARAANSSAPAKGCRVFLRGSAALTAGTVLADLAEEEASLELATLVVANVEGKYTAGVPGREDHLDLGPGRLAGLGGLGGLGRGRRARDGRLELDLKADGSAHMEYQVFPVDRGHCAGSSGGCWVSANGRWEFDAGVAIRFSSGRKGRFDRGRASDDGGTWQEHQMQLSMPQEGQLQAAWERLYASPRRDHFGEGVRRRAHQEWFLSLAGREAQVPLNRRQLENAFKLYDFDGTGSISKPNLRKVLASLFGILPDAGERVLQQSFGTKVEITLRDFISLYLDSVKVAGLPGLEDLREAFDLFDQDKNGTLDLKELLHAFEQCAPTTVPSADITELFNAIDVNKDGTIDLAEMIHFLAKTWTDGFHLAR</sequence>
<keyword evidence="2" id="KW-0106">Calcium</keyword>
<comment type="caution">
    <text evidence="4">The sequence shown here is derived from an EMBL/GenBank/DDBJ whole genome shotgun (WGS) entry which is preliminary data.</text>
</comment>
<evidence type="ECO:0000256" key="1">
    <source>
        <dbReference type="ARBA" id="ARBA00022737"/>
    </source>
</evidence>
<feature type="domain" description="EF-hand" evidence="3">
    <location>
        <begin position="524"/>
        <end position="559"/>
    </location>
</feature>
<dbReference type="InterPro" id="IPR002048">
    <property type="entry name" value="EF_hand_dom"/>
</dbReference>
<evidence type="ECO:0000256" key="2">
    <source>
        <dbReference type="ARBA" id="ARBA00022837"/>
    </source>
</evidence>
<dbReference type="Proteomes" id="UP001178507">
    <property type="component" value="Unassembled WGS sequence"/>
</dbReference>
<dbReference type="AlphaFoldDB" id="A0AA36JTR2"/>
<evidence type="ECO:0000313" key="5">
    <source>
        <dbReference type="Proteomes" id="UP001178507"/>
    </source>
</evidence>
<name>A0AA36JTR2_9DINO</name>
<keyword evidence="5" id="KW-1185">Reference proteome</keyword>
<dbReference type="InterPro" id="IPR011992">
    <property type="entry name" value="EF-hand-dom_pair"/>
</dbReference>
<dbReference type="EMBL" id="CAUJNA010003871">
    <property type="protein sequence ID" value="CAJ1411346.1"/>
    <property type="molecule type" value="Genomic_DNA"/>
</dbReference>
<dbReference type="PROSITE" id="PS00018">
    <property type="entry name" value="EF_HAND_1"/>
    <property type="match status" value="2"/>
</dbReference>